<name>A0ACB9R8Z6_9MYRT</name>
<sequence>MDVYSEIEEELAHRGHSYRLVYAKRWMNNQARAYLVEARWFNQKFIPPTDEYIATASMSIGFKMLMVHTLVGMGDLVMEDTFEWLSSNPRVLQSTASASRFINDIVGYKFEHERGHVASSIHCLVKQYGCTEHQAEDMLRKWIFDSWKDVNEACLMPLQAPMPVLERILNWLRSTSLFYDGIDNYTHSTTKLKDIVTAILIDPLPL</sequence>
<reference evidence="2" key="1">
    <citation type="journal article" date="2023" name="Front. Plant Sci.">
        <title>Chromosomal-level genome assembly of Melastoma candidum provides insights into trichome evolution.</title>
        <authorList>
            <person name="Zhong Y."/>
            <person name="Wu W."/>
            <person name="Sun C."/>
            <person name="Zou P."/>
            <person name="Liu Y."/>
            <person name="Dai S."/>
            <person name="Zhou R."/>
        </authorList>
    </citation>
    <scope>NUCLEOTIDE SEQUENCE [LARGE SCALE GENOMIC DNA]</scope>
</reference>
<proteinExistence type="predicted"/>
<gene>
    <name evidence="1" type="ORF">MLD38_012701</name>
</gene>
<organism evidence="1 2">
    <name type="scientific">Melastoma candidum</name>
    <dbReference type="NCBI Taxonomy" id="119954"/>
    <lineage>
        <taxon>Eukaryota</taxon>
        <taxon>Viridiplantae</taxon>
        <taxon>Streptophyta</taxon>
        <taxon>Embryophyta</taxon>
        <taxon>Tracheophyta</taxon>
        <taxon>Spermatophyta</taxon>
        <taxon>Magnoliopsida</taxon>
        <taxon>eudicotyledons</taxon>
        <taxon>Gunneridae</taxon>
        <taxon>Pentapetalae</taxon>
        <taxon>rosids</taxon>
        <taxon>malvids</taxon>
        <taxon>Myrtales</taxon>
        <taxon>Melastomataceae</taxon>
        <taxon>Melastomatoideae</taxon>
        <taxon>Melastomateae</taxon>
        <taxon>Melastoma</taxon>
    </lineage>
</organism>
<protein>
    <submittedName>
        <fullName evidence="1">Uncharacterized protein</fullName>
    </submittedName>
</protein>
<evidence type="ECO:0000313" key="1">
    <source>
        <dbReference type="EMBL" id="KAI4374741.1"/>
    </source>
</evidence>
<dbReference type="EMBL" id="CM042883">
    <property type="protein sequence ID" value="KAI4374741.1"/>
    <property type="molecule type" value="Genomic_DNA"/>
</dbReference>
<comment type="caution">
    <text evidence="1">The sequence shown here is derived from an EMBL/GenBank/DDBJ whole genome shotgun (WGS) entry which is preliminary data.</text>
</comment>
<keyword evidence="2" id="KW-1185">Reference proteome</keyword>
<accession>A0ACB9R8Z6</accession>
<dbReference type="Proteomes" id="UP001057402">
    <property type="component" value="Chromosome 4"/>
</dbReference>
<evidence type="ECO:0000313" key="2">
    <source>
        <dbReference type="Proteomes" id="UP001057402"/>
    </source>
</evidence>